<evidence type="ECO:0000256" key="3">
    <source>
        <dbReference type="SAM" id="MobiDB-lite"/>
    </source>
</evidence>
<evidence type="ECO:0000256" key="1">
    <source>
        <dbReference type="ARBA" id="ARBA00004370"/>
    </source>
</evidence>
<dbReference type="PANTHER" id="PTHR31415:SF67">
    <property type="entry name" value="OS04G0114300 PROTEIN"/>
    <property type="match status" value="1"/>
</dbReference>
<accession>A0A5J9TD38</accession>
<gene>
    <name evidence="5" type="ORF">EJB05_42314</name>
</gene>
<evidence type="ECO:0000256" key="4">
    <source>
        <dbReference type="SAM" id="Phobius"/>
    </source>
</evidence>
<name>A0A5J9TD38_9POAL</name>
<evidence type="ECO:0000256" key="2">
    <source>
        <dbReference type="ARBA" id="ARBA00023136"/>
    </source>
</evidence>
<sequence>MNIKGAIHLCCALASLALLAVLLAAYGVVVPVRVTVVEASLWRLDLVAAPALHNGGDTARLAYNLSLAVAVRNPNWVMSVWRTAPLDAELRFAGRPFAGVQLAAGADRPDRIRAHGKKVYSVSLSASESAPLALERDAAAAEFAREIAAGVFELELVVAGMVKYQVLYPRRWLEVRCPLKVSLSKLKTATAAAAFAIVECVPAFDVDVARDKLTGIIEIQEGRALPLQLAARQQKKKTPKSPPTSSEQNTAWHRSCARPNMAEGDCCEKLCGVCCVLSLFIIIFGLPVILIAAYGGYDTVEVTVEDASLGRLVLAGSNGTTPSSLSYNLSLAVAVRNPNSAIHVWRTAPLDAELRLGDGDRPFALVRLAGAEEEPEGRKELIRPKRSAVYRVVAVAVAFARFEHTLPPQACVYV</sequence>
<keyword evidence="4" id="KW-1133">Transmembrane helix</keyword>
<dbReference type="Gramene" id="TVU08888">
    <property type="protein sequence ID" value="TVU08888"/>
    <property type="gene ID" value="EJB05_42314"/>
</dbReference>
<comment type="subcellular location">
    <subcellularLocation>
        <location evidence="1">Membrane</location>
    </subcellularLocation>
</comment>
<dbReference type="InterPro" id="IPR044839">
    <property type="entry name" value="NDR1-like"/>
</dbReference>
<dbReference type="GO" id="GO:0005886">
    <property type="term" value="C:plasma membrane"/>
    <property type="evidence" value="ECO:0007669"/>
    <property type="project" value="TreeGrafter"/>
</dbReference>
<feature type="transmembrane region" description="Helical" evidence="4">
    <location>
        <begin position="276"/>
        <end position="297"/>
    </location>
</feature>
<protein>
    <submittedName>
        <fullName evidence="5">Uncharacterized protein</fullName>
    </submittedName>
</protein>
<organism evidence="5 6">
    <name type="scientific">Eragrostis curvula</name>
    <name type="common">weeping love grass</name>
    <dbReference type="NCBI Taxonomy" id="38414"/>
    <lineage>
        <taxon>Eukaryota</taxon>
        <taxon>Viridiplantae</taxon>
        <taxon>Streptophyta</taxon>
        <taxon>Embryophyta</taxon>
        <taxon>Tracheophyta</taxon>
        <taxon>Spermatophyta</taxon>
        <taxon>Magnoliopsida</taxon>
        <taxon>Liliopsida</taxon>
        <taxon>Poales</taxon>
        <taxon>Poaceae</taxon>
        <taxon>PACMAD clade</taxon>
        <taxon>Chloridoideae</taxon>
        <taxon>Eragrostideae</taxon>
        <taxon>Eragrostidinae</taxon>
        <taxon>Eragrostis</taxon>
    </lineage>
</organism>
<evidence type="ECO:0000313" key="6">
    <source>
        <dbReference type="Proteomes" id="UP000324897"/>
    </source>
</evidence>
<dbReference type="Proteomes" id="UP000324897">
    <property type="component" value="Chromosome 3"/>
</dbReference>
<dbReference type="AlphaFoldDB" id="A0A5J9TD38"/>
<evidence type="ECO:0000313" key="5">
    <source>
        <dbReference type="EMBL" id="TVU08888.1"/>
    </source>
</evidence>
<dbReference type="GO" id="GO:0009506">
    <property type="term" value="C:plasmodesma"/>
    <property type="evidence" value="ECO:0007669"/>
    <property type="project" value="TreeGrafter"/>
</dbReference>
<dbReference type="PANTHER" id="PTHR31415">
    <property type="entry name" value="OS05G0367900 PROTEIN"/>
    <property type="match status" value="1"/>
</dbReference>
<feature type="region of interest" description="Disordered" evidence="3">
    <location>
        <begin position="233"/>
        <end position="252"/>
    </location>
</feature>
<reference evidence="5 6" key="1">
    <citation type="journal article" date="2019" name="Sci. Rep.">
        <title>A high-quality genome of Eragrostis curvula grass provides insights into Poaceae evolution and supports new strategies to enhance forage quality.</title>
        <authorList>
            <person name="Carballo J."/>
            <person name="Santos B.A.C.M."/>
            <person name="Zappacosta D."/>
            <person name="Garbus I."/>
            <person name="Selva J.P."/>
            <person name="Gallo C.A."/>
            <person name="Diaz A."/>
            <person name="Albertini E."/>
            <person name="Caccamo M."/>
            <person name="Echenique V."/>
        </authorList>
    </citation>
    <scope>NUCLEOTIDE SEQUENCE [LARGE SCALE GENOMIC DNA]</scope>
    <source>
        <strain evidence="6">cv. Victoria</strain>
        <tissue evidence="5">Leaf</tissue>
    </source>
</reference>
<comment type="caution">
    <text evidence="5">The sequence shown here is derived from an EMBL/GenBank/DDBJ whole genome shotgun (WGS) entry which is preliminary data.</text>
</comment>
<keyword evidence="6" id="KW-1185">Reference proteome</keyword>
<dbReference type="GO" id="GO:0098542">
    <property type="term" value="P:defense response to other organism"/>
    <property type="evidence" value="ECO:0007669"/>
    <property type="project" value="InterPro"/>
</dbReference>
<keyword evidence="4" id="KW-0812">Transmembrane</keyword>
<dbReference type="EMBL" id="RWGY01000039">
    <property type="protein sequence ID" value="TVU08888.1"/>
    <property type="molecule type" value="Genomic_DNA"/>
</dbReference>
<feature type="non-terminal residue" evidence="5">
    <location>
        <position position="1"/>
    </location>
</feature>
<proteinExistence type="predicted"/>
<keyword evidence="2 4" id="KW-0472">Membrane</keyword>